<gene>
    <name evidence="1" type="ORF">BO95DRAFT_350636</name>
</gene>
<evidence type="ECO:0000313" key="1">
    <source>
        <dbReference type="EMBL" id="RAH51158.1"/>
    </source>
</evidence>
<name>A0ACD1GPI7_9EURO</name>
<organism evidence="1 2">
    <name type="scientific">Aspergillus brunneoviolaceus CBS 621.78</name>
    <dbReference type="NCBI Taxonomy" id="1450534"/>
    <lineage>
        <taxon>Eukaryota</taxon>
        <taxon>Fungi</taxon>
        <taxon>Dikarya</taxon>
        <taxon>Ascomycota</taxon>
        <taxon>Pezizomycotina</taxon>
        <taxon>Eurotiomycetes</taxon>
        <taxon>Eurotiomycetidae</taxon>
        <taxon>Eurotiales</taxon>
        <taxon>Aspergillaceae</taxon>
        <taxon>Aspergillus</taxon>
        <taxon>Aspergillus subgen. Circumdati</taxon>
    </lineage>
</organism>
<proteinExistence type="predicted"/>
<reference evidence="1" key="1">
    <citation type="submission" date="2018-02" db="EMBL/GenBank/DDBJ databases">
        <title>The genomes of Aspergillus section Nigri reveals drivers in fungal speciation.</title>
        <authorList>
            <consortium name="DOE Joint Genome Institute"/>
            <person name="Vesth T.C."/>
            <person name="Nybo J."/>
            <person name="Theobald S."/>
            <person name="Brandl J."/>
            <person name="Frisvad J.C."/>
            <person name="Nielsen K.F."/>
            <person name="Lyhne E.K."/>
            <person name="Kogle M.E."/>
            <person name="Kuo A."/>
            <person name="Riley R."/>
            <person name="Clum A."/>
            <person name="Nolan M."/>
            <person name="Lipzen A."/>
            <person name="Salamov A."/>
            <person name="Henrissat B."/>
            <person name="Wiebenga A."/>
            <person name="De vries R.P."/>
            <person name="Grigoriev I.V."/>
            <person name="Mortensen U.H."/>
            <person name="Andersen M.R."/>
            <person name="Baker S.E."/>
        </authorList>
    </citation>
    <scope>NUCLEOTIDE SEQUENCE</scope>
    <source>
        <strain evidence="1">CBS 621.78</strain>
    </source>
</reference>
<evidence type="ECO:0000313" key="2">
    <source>
        <dbReference type="Proteomes" id="UP000249057"/>
    </source>
</evidence>
<protein>
    <submittedName>
        <fullName evidence="1">Uncharacterized protein</fullName>
    </submittedName>
</protein>
<accession>A0ACD1GPI7</accession>
<sequence length="255" mass="29147">MNMVPDYEVRLRLDPGKVLGFNQEPAEDVKTAFDVSTITALNVQFLDKNCKEIYTSGWSPRIRKMENKNNLELTYKRRYAIADDDIDAVLSIANQDGFRAGDTKFEAQVEWGYQTQTLSISHQVDVDDSGNDGIGLPDTTESRQIMTDRAPEKFDNWNYTGWGTSALHLSRIFGPVFAKRFTGKWNGLKLYLEVWPLLNSEGTETEHIVEASFKTKDRERASLERGNLITSLSQPGRNWFLACDSLKTQLIMERY</sequence>
<dbReference type="EMBL" id="KZ825311">
    <property type="protein sequence ID" value="RAH51158.1"/>
    <property type="molecule type" value="Genomic_DNA"/>
</dbReference>
<keyword evidence="2" id="KW-1185">Reference proteome</keyword>
<dbReference type="Proteomes" id="UP000249057">
    <property type="component" value="Unassembled WGS sequence"/>
</dbReference>